<accession>A0A4R0P1B8</accession>
<name>A0A4R0P1B8_9SPHI</name>
<protein>
    <submittedName>
        <fullName evidence="1">Uncharacterized protein</fullName>
    </submittedName>
</protein>
<evidence type="ECO:0000313" key="1">
    <source>
        <dbReference type="EMBL" id="TCD10544.1"/>
    </source>
</evidence>
<proteinExistence type="predicted"/>
<comment type="caution">
    <text evidence="1">The sequence shown here is derived from an EMBL/GenBank/DDBJ whole genome shotgun (WGS) entry which is preliminary data.</text>
</comment>
<dbReference type="Proteomes" id="UP000291485">
    <property type="component" value="Unassembled WGS sequence"/>
</dbReference>
<dbReference type="AlphaFoldDB" id="A0A4R0P1B8"/>
<organism evidence="1 2">
    <name type="scientific">Pedobacter frigidisoli</name>
    <dbReference type="NCBI Taxonomy" id="2530455"/>
    <lineage>
        <taxon>Bacteria</taxon>
        <taxon>Pseudomonadati</taxon>
        <taxon>Bacteroidota</taxon>
        <taxon>Sphingobacteriia</taxon>
        <taxon>Sphingobacteriales</taxon>
        <taxon>Sphingobacteriaceae</taxon>
        <taxon>Pedobacter</taxon>
    </lineage>
</organism>
<evidence type="ECO:0000313" key="2">
    <source>
        <dbReference type="Proteomes" id="UP000291485"/>
    </source>
</evidence>
<dbReference type="EMBL" id="SJSN01000006">
    <property type="protein sequence ID" value="TCD10544.1"/>
    <property type="molecule type" value="Genomic_DNA"/>
</dbReference>
<gene>
    <name evidence="1" type="ORF">EZ449_09370</name>
</gene>
<reference evidence="1 2" key="1">
    <citation type="submission" date="2019-02" db="EMBL/GenBank/DDBJ databases">
        <title>Pedobacter sp. RP-3-11 sp. nov., isolated from Arctic soil.</title>
        <authorList>
            <person name="Dahal R.H."/>
        </authorList>
    </citation>
    <scope>NUCLEOTIDE SEQUENCE [LARGE SCALE GENOMIC DNA]</scope>
    <source>
        <strain evidence="1 2">RP-3-11</strain>
    </source>
</reference>
<sequence>MAALESKPLFINPIAVEAAAFSAALITESGTEKSKRLQNAHFQRKQTVSIAFYSLKADLSIYYESIANTKTSEIEKDFNNVLSLANYLKSIDN</sequence>
<keyword evidence="2" id="KW-1185">Reference proteome</keyword>
<dbReference type="RefSeq" id="WP_131558001.1">
    <property type="nucleotide sequence ID" value="NZ_SJSN01000006.1"/>
</dbReference>